<accession>A0A3M7RMD6</accession>
<keyword evidence="4" id="KW-1185">Reference proteome</keyword>
<reference evidence="3 4" key="1">
    <citation type="journal article" date="2018" name="Sci. Rep.">
        <title>Genomic signatures of local adaptation to the degree of environmental predictability in rotifers.</title>
        <authorList>
            <person name="Franch-Gras L."/>
            <person name="Hahn C."/>
            <person name="Garcia-Roger E.M."/>
            <person name="Carmona M.J."/>
            <person name="Serra M."/>
            <person name="Gomez A."/>
        </authorList>
    </citation>
    <scope>NUCLEOTIDE SEQUENCE [LARGE SCALE GENOMIC DNA]</scope>
    <source>
        <strain evidence="3">HYR1</strain>
    </source>
</reference>
<name>A0A3M7RMD6_BRAPC</name>
<dbReference type="AlphaFoldDB" id="A0A3M7RMD6"/>
<feature type="non-terminal residue" evidence="3">
    <location>
        <position position="1"/>
    </location>
</feature>
<evidence type="ECO:0000313" key="3">
    <source>
        <dbReference type="EMBL" id="RNA24629.1"/>
    </source>
</evidence>
<keyword evidence="1" id="KW-0175">Coiled coil</keyword>
<evidence type="ECO:0000256" key="2">
    <source>
        <dbReference type="SAM" id="MobiDB-lite"/>
    </source>
</evidence>
<sequence>YILNRNEKILCTSQAVLSELTNQLEPNVEPVQSIITSTSQTQCMHKSSLRNEPSRVSQENVAPTEETIANVHVPVKSAIRITKFTDNSSDNISPNTSKKLDRNASSKSIDQLIEKIGKKRKLFFDDQSEQSCISDTVSPGKKTRTTAGSKGTFEGPKKTIANPKDQFQQQMEVQREQLQLERKQLQVQRDQFQRPRSETDQLIRILSSLQYALTDERVQNREEIHKFQGRNNRLNQLLVTNIYNQRRIMPLNHENQGQNGH</sequence>
<feature type="region of interest" description="Disordered" evidence="2">
    <location>
        <begin position="135"/>
        <end position="158"/>
    </location>
</feature>
<gene>
    <name evidence="3" type="ORF">BpHYR1_006995</name>
</gene>
<protein>
    <submittedName>
        <fullName evidence="3">Uncharacterized protein</fullName>
    </submittedName>
</protein>
<dbReference type="EMBL" id="REGN01003085">
    <property type="protein sequence ID" value="RNA24629.1"/>
    <property type="molecule type" value="Genomic_DNA"/>
</dbReference>
<evidence type="ECO:0000313" key="4">
    <source>
        <dbReference type="Proteomes" id="UP000276133"/>
    </source>
</evidence>
<organism evidence="3 4">
    <name type="scientific">Brachionus plicatilis</name>
    <name type="common">Marine rotifer</name>
    <name type="synonym">Brachionus muelleri</name>
    <dbReference type="NCBI Taxonomy" id="10195"/>
    <lineage>
        <taxon>Eukaryota</taxon>
        <taxon>Metazoa</taxon>
        <taxon>Spiralia</taxon>
        <taxon>Gnathifera</taxon>
        <taxon>Rotifera</taxon>
        <taxon>Eurotatoria</taxon>
        <taxon>Monogononta</taxon>
        <taxon>Pseudotrocha</taxon>
        <taxon>Ploima</taxon>
        <taxon>Brachionidae</taxon>
        <taxon>Brachionus</taxon>
    </lineage>
</organism>
<comment type="caution">
    <text evidence="3">The sequence shown here is derived from an EMBL/GenBank/DDBJ whole genome shotgun (WGS) entry which is preliminary data.</text>
</comment>
<evidence type="ECO:0000256" key="1">
    <source>
        <dbReference type="SAM" id="Coils"/>
    </source>
</evidence>
<feature type="coiled-coil region" evidence="1">
    <location>
        <begin position="164"/>
        <end position="191"/>
    </location>
</feature>
<proteinExistence type="predicted"/>
<dbReference type="Proteomes" id="UP000276133">
    <property type="component" value="Unassembled WGS sequence"/>
</dbReference>